<gene>
    <name evidence="1" type="ORF">HCN44_006932</name>
</gene>
<protein>
    <submittedName>
        <fullName evidence="1">Uncharacterized protein</fullName>
    </submittedName>
</protein>
<sequence>MSEEINFDCEIDIKEEMDCLKSICSYFLDNNNDNKVDNKNCNNKIKSYPEKMNENSEFCNCPLSNLDEQLQASIIQAERSISQISLHSNVPLQVSKNNLSINKITELPLEKNMSSKEIDFFDDEPPTKRSKYNDFTNIKIFIDEGTQTQAPASPDKIKKKMINQETQTVDQKTQNDADKIMISSETQTDDKLLDITKKNKPKNDNSLLIIEEIKTIIDNRKKRLSSLSSSITKASNYLDELKKALDPSMSSTSPTALLQLPKNSGYDSQFDFPIKNRYCKLPVIVENSSGIHQSKLKKTLVINKTKKVEICLPSKQNKKSLKRRVLMTLNKENICYR</sequence>
<name>A0A835CWT9_APHGI</name>
<dbReference type="Proteomes" id="UP000639338">
    <property type="component" value="Unassembled WGS sequence"/>
</dbReference>
<evidence type="ECO:0000313" key="2">
    <source>
        <dbReference type="Proteomes" id="UP000639338"/>
    </source>
</evidence>
<evidence type="ECO:0000313" key="1">
    <source>
        <dbReference type="EMBL" id="KAF7995825.1"/>
    </source>
</evidence>
<organism evidence="1 2">
    <name type="scientific">Aphidius gifuensis</name>
    <name type="common">Parasitoid wasp</name>
    <dbReference type="NCBI Taxonomy" id="684658"/>
    <lineage>
        <taxon>Eukaryota</taxon>
        <taxon>Metazoa</taxon>
        <taxon>Ecdysozoa</taxon>
        <taxon>Arthropoda</taxon>
        <taxon>Hexapoda</taxon>
        <taxon>Insecta</taxon>
        <taxon>Pterygota</taxon>
        <taxon>Neoptera</taxon>
        <taxon>Endopterygota</taxon>
        <taxon>Hymenoptera</taxon>
        <taxon>Apocrita</taxon>
        <taxon>Ichneumonoidea</taxon>
        <taxon>Braconidae</taxon>
        <taxon>Aphidiinae</taxon>
        <taxon>Aphidius</taxon>
    </lineage>
</organism>
<keyword evidence="2" id="KW-1185">Reference proteome</keyword>
<dbReference type="AlphaFoldDB" id="A0A835CWT9"/>
<proteinExistence type="predicted"/>
<accession>A0A835CWT9</accession>
<dbReference type="EMBL" id="JACMRX010000002">
    <property type="protein sequence ID" value="KAF7995825.1"/>
    <property type="molecule type" value="Genomic_DNA"/>
</dbReference>
<comment type="caution">
    <text evidence="1">The sequence shown here is derived from an EMBL/GenBank/DDBJ whole genome shotgun (WGS) entry which is preliminary data.</text>
</comment>
<reference evidence="1 2" key="1">
    <citation type="submission" date="2020-08" db="EMBL/GenBank/DDBJ databases">
        <title>Aphidius gifuensis genome sequencing and assembly.</title>
        <authorList>
            <person name="Du Z."/>
        </authorList>
    </citation>
    <scope>NUCLEOTIDE SEQUENCE [LARGE SCALE GENOMIC DNA]</scope>
    <source>
        <strain evidence="1">YNYX2018</strain>
        <tissue evidence="1">Adults</tissue>
    </source>
</reference>